<feature type="compositionally biased region" description="Low complexity" evidence="11">
    <location>
        <begin position="7"/>
        <end position="21"/>
    </location>
</feature>
<feature type="transmembrane region" description="Helical" evidence="12">
    <location>
        <begin position="291"/>
        <end position="308"/>
    </location>
</feature>
<evidence type="ECO:0000256" key="2">
    <source>
        <dbReference type="ARBA" id="ARBA00022448"/>
    </source>
</evidence>
<evidence type="ECO:0000256" key="3">
    <source>
        <dbReference type="ARBA" id="ARBA00022475"/>
    </source>
</evidence>
<evidence type="ECO:0000256" key="9">
    <source>
        <dbReference type="ARBA" id="ARBA00035611"/>
    </source>
</evidence>
<comment type="function">
    <text evidence="9">Part of the binding-protein-dependent transport system for D-xylose. Probably responsible for the translocation of the substrate across the membrane.</text>
</comment>
<feature type="transmembrane region" description="Helical" evidence="12">
    <location>
        <begin position="337"/>
        <end position="356"/>
    </location>
</feature>
<feature type="transmembrane region" description="Helical" evidence="12">
    <location>
        <begin position="100"/>
        <end position="118"/>
    </location>
</feature>
<sequence length="363" mass="37941">MTQTAQTPTSGSSRPPGGTSPSSPPARDDRVRRRSPLAALFGRPEIGSLLGAVTIFVFFFVVAEPFRSFSALATVLYQSSTLGIMAVAVALLMIGGEFDLSAGVGVTASAITASLTAFQLGLNVWAGIAIALAVSLAIGYFNGWLLLRTGLPSFLITLATFFMVQGLNLGVTRAVTGTVATPGIDDMAGFGAARAFFSSTISIGGVGFRITILWWLLLVAGSTYVLLRTQVGNWIFAVGGDAAAARAVGVPVRATKIGLFMFVGFCAWFAGMHQLFAFNTIQSGQGIGQEFYFIIAAVVGGCLLTGGYGSTIGSAIGAFIFGMTVQGIVFAGWNADWFRLFLGVVLLLATVVNLVVKKQAEKR</sequence>
<dbReference type="InterPro" id="IPR001851">
    <property type="entry name" value="ABC_transp_permease"/>
</dbReference>
<evidence type="ECO:0000256" key="1">
    <source>
        <dbReference type="ARBA" id="ARBA00004651"/>
    </source>
</evidence>
<evidence type="ECO:0000256" key="10">
    <source>
        <dbReference type="ARBA" id="ARBA00035686"/>
    </source>
</evidence>
<evidence type="ECO:0000313" key="13">
    <source>
        <dbReference type="EMBL" id="MEJ5943950.1"/>
    </source>
</evidence>
<dbReference type="PANTHER" id="PTHR32196">
    <property type="entry name" value="ABC TRANSPORTER PERMEASE PROTEIN YPHD-RELATED-RELATED"/>
    <property type="match status" value="1"/>
</dbReference>
<evidence type="ECO:0000313" key="14">
    <source>
        <dbReference type="Proteomes" id="UP001387100"/>
    </source>
</evidence>
<comment type="caution">
    <text evidence="13">The sequence shown here is derived from an EMBL/GenBank/DDBJ whole genome shotgun (WGS) entry which is preliminary data.</text>
</comment>
<comment type="subcellular location">
    <subcellularLocation>
        <location evidence="1">Cell membrane</location>
        <topology evidence="1">Multi-pass membrane protein</topology>
    </subcellularLocation>
</comment>
<evidence type="ECO:0000256" key="8">
    <source>
        <dbReference type="ARBA" id="ARBA00023136"/>
    </source>
</evidence>
<feature type="transmembrane region" description="Helical" evidence="12">
    <location>
        <begin position="195"/>
        <end position="218"/>
    </location>
</feature>
<keyword evidence="3" id="KW-1003">Cell membrane</keyword>
<gene>
    <name evidence="13" type="ORF">WDZ17_01395</name>
</gene>
<proteinExistence type="predicted"/>
<keyword evidence="2" id="KW-0813">Transport</keyword>
<feature type="region of interest" description="Disordered" evidence="11">
    <location>
        <begin position="1"/>
        <end position="31"/>
    </location>
</feature>
<keyword evidence="8 12" id="KW-0472">Membrane</keyword>
<dbReference type="EMBL" id="JBBIAA010000001">
    <property type="protein sequence ID" value="MEJ5943950.1"/>
    <property type="molecule type" value="Genomic_DNA"/>
</dbReference>
<evidence type="ECO:0000256" key="6">
    <source>
        <dbReference type="ARBA" id="ARBA00022692"/>
    </source>
</evidence>
<keyword evidence="5" id="KW-0762">Sugar transport</keyword>
<feature type="transmembrane region" description="Helical" evidence="12">
    <location>
        <begin position="154"/>
        <end position="175"/>
    </location>
</feature>
<keyword evidence="14" id="KW-1185">Reference proteome</keyword>
<feature type="transmembrane region" description="Helical" evidence="12">
    <location>
        <begin position="124"/>
        <end position="147"/>
    </location>
</feature>
<evidence type="ECO:0000256" key="12">
    <source>
        <dbReference type="SAM" id="Phobius"/>
    </source>
</evidence>
<feature type="transmembrane region" description="Helical" evidence="12">
    <location>
        <begin position="69"/>
        <end position="93"/>
    </location>
</feature>
<dbReference type="Proteomes" id="UP001387100">
    <property type="component" value="Unassembled WGS sequence"/>
</dbReference>
<evidence type="ECO:0000256" key="5">
    <source>
        <dbReference type="ARBA" id="ARBA00022597"/>
    </source>
</evidence>
<evidence type="ECO:0000256" key="4">
    <source>
        <dbReference type="ARBA" id="ARBA00022519"/>
    </source>
</evidence>
<protein>
    <recommendedName>
        <fullName evidence="10">Xylose transport system permease protein XylH</fullName>
    </recommendedName>
</protein>
<feature type="transmembrane region" description="Helical" evidence="12">
    <location>
        <begin position="40"/>
        <end position="63"/>
    </location>
</feature>
<name>A0ABU8RFU1_9ACTN</name>
<evidence type="ECO:0000256" key="7">
    <source>
        <dbReference type="ARBA" id="ARBA00022989"/>
    </source>
</evidence>
<accession>A0ABU8RFU1</accession>
<keyword evidence="4" id="KW-0997">Cell inner membrane</keyword>
<keyword evidence="6 12" id="KW-0812">Transmembrane</keyword>
<dbReference type="PANTHER" id="PTHR32196:SF32">
    <property type="entry name" value="XYLOSE TRANSPORT SYSTEM PERMEASE PROTEIN XYLH"/>
    <property type="match status" value="1"/>
</dbReference>
<feature type="transmembrane region" description="Helical" evidence="12">
    <location>
        <begin position="259"/>
        <end position="279"/>
    </location>
</feature>
<dbReference type="CDD" id="cd06579">
    <property type="entry name" value="TM_PBP1_transp_AraH_like"/>
    <property type="match status" value="1"/>
</dbReference>
<evidence type="ECO:0000256" key="11">
    <source>
        <dbReference type="SAM" id="MobiDB-lite"/>
    </source>
</evidence>
<reference evidence="13 14" key="1">
    <citation type="journal article" date="2017" name="Int. J. Syst. Evol. Microbiol.">
        <title>Pseudokineococcus basanitobsidens sp. nov., isolated from volcanic rock.</title>
        <authorList>
            <person name="Lee D.W."/>
            <person name="Park M.Y."/>
            <person name="Kim J.J."/>
            <person name="Kim B.S."/>
        </authorList>
    </citation>
    <scope>NUCLEOTIDE SEQUENCE [LARGE SCALE GENOMIC DNA]</scope>
    <source>
        <strain evidence="13 14">DSM 103726</strain>
    </source>
</reference>
<keyword evidence="7 12" id="KW-1133">Transmembrane helix</keyword>
<dbReference type="RefSeq" id="WP_339573340.1">
    <property type="nucleotide sequence ID" value="NZ_JBBIAA010000001.1"/>
</dbReference>
<organism evidence="13 14">
    <name type="scientific">Pseudokineococcus basanitobsidens</name>
    <dbReference type="NCBI Taxonomy" id="1926649"/>
    <lineage>
        <taxon>Bacteria</taxon>
        <taxon>Bacillati</taxon>
        <taxon>Actinomycetota</taxon>
        <taxon>Actinomycetes</taxon>
        <taxon>Kineosporiales</taxon>
        <taxon>Kineosporiaceae</taxon>
        <taxon>Pseudokineococcus</taxon>
    </lineage>
</organism>
<dbReference type="Pfam" id="PF02653">
    <property type="entry name" value="BPD_transp_2"/>
    <property type="match status" value="1"/>
</dbReference>